<comment type="caution">
    <text evidence="2">The sequence shown here is derived from an EMBL/GenBank/DDBJ whole genome shotgun (WGS) entry which is preliminary data.</text>
</comment>
<dbReference type="AlphaFoldDB" id="A0A8K0R205"/>
<evidence type="ECO:0000313" key="2">
    <source>
        <dbReference type="EMBL" id="KAH7083848.1"/>
    </source>
</evidence>
<keyword evidence="3" id="KW-1185">Reference proteome</keyword>
<evidence type="ECO:0000313" key="3">
    <source>
        <dbReference type="Proteomes" id="UP000813461"/>
    </source>
</evidence>
<proteinExistence type="predicted"/>
<sequence length="535" mass="60956">MRNNQIRNAIGETQRVYRVEAARAAQALSEVTEPSLNTNTIAASGDTLLLEDTPVFLPETHSVGTRNTELSAIATKPAHQRLTHEDLNPLLGDLDSILDDLESDAESQFDPDNATWTKYLYGRIWGVILKRKGNELLKKDSWAKELDQAGCGDQVKLPSPESGDLLDNIHPLNLWNALKPALQLASNLLLSPASLKFFRRLKYGVEKFDHESSRTYLDYIEDDSKIKLRNQEVRRDLERLAPNITLLFGVTKTRSKNGDETHTNAEHCVSQTDFGVQQFFRGDYSRLPSDTSRSRHILVNQVYKDFAVSGKHSPCEMARFALSLASSLHHEIAHAYYVRDRDEKVENYFEPFWNLGQYNKDSPYGGDGELGYAVEHLVFNAQICTVIHPEEGVDMEWDHQLTAMDGTNVVSVPSLLTYPVDPKWIHKLLTQKFWDNLAELTDKKAEEAIFMPEAKWAGLQQVEGEHKGKIRWVRRLERKSGGKRKRCEVEEWEEKDQARLKEAVRAHVARRAFLDAEESELSDKDGASTKKRRTT</sequence>
<dbReference type="Proteomes" id="UP000813461">
    <property type="component" value="Unassembled WGS sequence"/>
</dbReference>
<evidence type="ECO:0000256" key="1">
    <source>
        <dbReference type="SAM" id="MobiDB-lite"/>
    </source>
</evidence>
<reference evidence="2" key="1">
    <citation type="journal article" date="2021" name="Nat. Commun.">
        <title>Genetic determinants of endophytism in the Arabidopsis root mycobiome.</title>
        <authorList>
            <person name="Mesny F."/>
            <person name="Miyauchi S."/>
            <person name="Thiergart T."/>
            <person name="Pickel B."/>
            <person name="Atanasova L."/>
            <person name="Karlsson M."/>
            <person name="Huettel B."/>
            <person name="Barry K.W."/>
            <person name="Haridas S."/>
            <person name="Chen C."/>
            <person name="Bauer D."/>
            <person name="Andreopoulos W."/>
            <person name="Pangilinan J."/>
            <person name="LaButti K."/>
            <person name="Riley R."/>
            <person name="Lipzen A."/>
            <person name="Clum A."/>
            <person name="Drula E."/>
            <person name="Henrissat B."/>
            <person name="Kohler A."/>
            <person name="Grigoriev I.V."/>
            <person name="Martin F.M."/>
            <person name="Hacquard S."/>
        </authorList>
    </citation>
    <scope>NUCLEOTIDE SEQUENCE</scope>
    <source>
        <strain evidence="2">MPI-SDFR-AT-0120</strain>
    </source>
</reference>
<feature type="region of interest" description="Disordered" evidence="1">
    <location>
        <begin position="516"/>
        <end position="535"/>
    </location>
</feature>
<dbReference type="EMBL" id="JAGMVJ010000013">
    <property type="protein sequence ID" value="KAH7083848.1"/>
    <property type="molecule type" value="Genomic_DNA"/>
</dbReference>
<accession>A0A8K0R205</accession>
<organism evidence="2 3">
    <name type="scientific">Paraphoma chrysanthemicola</name>
    <dbReference type="NCBI Taxonomy" id="798071"/>
    <lineage>
        <taxon>Eukaryota</taxon>
        <taxon>Fungi</taxon>
        <taxon>Dikarya</taxon>
        <taxon>Ascomycota</taxon>
        <taxon>Pezizomycotina</taxon>
        <taxon>Dothideomycetes</taxon>
        <taxon>Pleosporomycetidae</taxon>
        <taxon>Pleosporales</taxon>
        <taxon>Pleosporineae</taxon>
        <taxon>Phaeosphaeriaceae</taxon>
        <taxon>Paraphoma</taxon>
    </lineage>
</organism>
<gene>
    <name evidence="2" type="ORF">FB567DRAFT_604949</name>
</gene>
<dbReference type="OrthoDB" id="3669612at2759"/>
<name>A0A8K0R205_9PLEO</name>
<protein>
    <submittedName>
        <fullName evidence="2">Uncharacterized protein</fullName>
    </submittedName>
</protein>